<evidence type="ECO:0000313" key="5">
    <source>
        <dbReference type="EMBL" id="CAL0330880.1"/>
    </source>
</evidence>
<feature type="region of interest" description="Disordered" evidence="3">
    <location>
        <begin position="583"/>
        <end position="613"/>
    </location>
</feature>
<dbReference type="AlphaFoldDB" id="A0AAV1YD61"/>
<dbReference type="PROSITE" id="PS50827">
    <property type="entry name" value="DDT"/>
    <property type="match status" value="1"/>
</dbReference>
<name>A0AAV1YD61_LUPLU</name>
<organism evidence="5 6">
    <name type="scientific">Lupinus luteus</name>
    <name type="common">European yellow lupine</name>
    <dbReference type="NCBI Taxonomy" id="3873"/>
    <lineage>
        <taxon>Eukaryota</taxon>
        <taxon>Viridiplantae</taxon>
        <taxon>Streptophyta</taxon>
        <taxon>Embryophyta</taxon>
        <taxon>Tracheophyta</taxon>
        <taxon>Spermatophyta</taxon>
        <taxon>Magnoliopsida</taxon>
        <taxon>eudicotyledons</taxon>
        <taxon>Gunneridae</taxon>
        <taxon>Pentapetalae</taxon>
        <taxon>rosids</taxon>
        <taxon>fabids</taxon>
        <taxon>Fabales</taxon>
        <taxon>Fabaceae</taxon>
        <taxon>Papilionoideae</taxon>
        <taxon>50 kb inversion clade</taxon>
        <taxon>genistoids sensu lato</taxon>
        <taxon>core genistoids</taxon>
        <taxon>Genisteae</taxon>
        <taxon>Lupinus</taxon>
    </lineage>
</organism>
<keyword evidence="6" id="KW-1185">Reference proteome</keyword>
<dbReference type="InterPro" id="IPR028941">
    <property type="entry name" value="WHIM2_dom"/>
</dbReference>
<dbReference type="Proteomes" id="UP001497480">
    <property type="component" value="Unassembled WGS sequence"/>
</dbReference>
<dbReference type="GO" id="GO:0005634">
    <property type="term" value="C:nucleus"/>
    <property type="evidence" value="ECO:0007669"/>
    <property type="project" value="UniProtKB-SubCell"/>
</dbReference>
<evidence type="ECO:0000313" key="6">
    <source>
        <dbReference type="Proteomes" id="UP001497480"/>
    </source>
</evidence>
<dbReference type="PANTHER" id="PTHR36968">
    <property type="entry name" value="HOMEOBOX-DDT DOMAIN PROTEIN RLT2"/>
    <property type="match status" value="1"/>
</dbReference>
<protein>
    <recommendedName>
        <fullName evidence="4">DDT domain-containing protein</fullName>
    </recommendedName>
</protein>
<comment type="subcellular location">
    <subcellularLocation>
        <location evidence="1">Nucleus</location>
    </subcellularLocation>
</comment>
<feature type="compositionally biased region" description="Acidic residues" evidence="3">
    <location>
        <begin position="584"/>
        <end position="602"/>
    </location>
</feature>
<accession>A0AAV1YD61</accession>
<evidence type="ECO:0000256" key="1">
    <source>
        <dbReference type="ARBA" id="ARBA00004123"/>
    </source>
</evidence>
<dbReference type="Pfam" id="PF02791">
    <property type="entry name" value="DDT"/>
    <property type="match status" value="1"/>
</dbReference>
<dbReference type="PANTHER" id="PTHR36968:SF8">
    <property type="entry name" value="HOMEOBOX-DDT DOMAIN PROTEIN RLT3 ISOFORM X1"/>
    <property type="match status" value="1"/>
</dbReference>
<dbReference type="InterPro" id="IPR044977">
    <property type="entry name" value="RLT1-3"/>
</dbReference>
<keyword evidence="2" id="KW-0539">Nucleus</keyword>
<dbReference type="InterPro" id="IPR028942">
    <property type="entry name" value="WHIM1_dom"/>
</dbReference>
<reference evidence="5 6" key="1">
    <citation type="submission" date="2024-03" db="EMBL/GenBank/DDBJ databases">
        <authorList>
            <person name="Martinez-Hernandez J."/>
        </authorList>
    </citation>
    <scope>NUCLEOTIDE SEQUENCE [LARGE SCALE GENOMIC DNA]</scope>
</reference>
<evidence type="ECO:0000256" key="2">
    <source>
        <dbReference type="ARBA" id="ARBA00023242"/>
    </source>
</evidence>
<comment type="caution">
    <text evidence="5">The sequence shown here is derived from an EMBL/GenBank/DDBJ whole genome shotgun (WGS) entry which is preliminary data.</text>
</comment>
<dbReference type="Pfam" id="PF15612">
    <property type="entry name" value="WHIM1"/>
    <property type="match status" value="1"/>
</dbReference>
<proteinExistence type="predicted"/>
<dbReference type="GO" id="GO:0006357">
    <property type="term" value="P:regulation of transcription by RNA polymerase II"/>
    <property type="evidence" value="ECO:0007669"/>
    <property type="project" value="InterPro"/>
</dbReference>
<dbReference type="SMART" id="SM00571">
    <property type="entry name" value="DDT"/>
    <property type="match status" value="1"/>
</dbReference>
<feature type="domain" description="DDT" evidence="4">
    <location>
        <begin position="367"/>
        <end position="426"/>
    </location>
</feature>
<dbReference type="InterPro" id="IPR018501">
    <property type="entry name" value="DDT_dom"/>
</dbReference>
<dbReference type="Pfam" id="PF15613">
    <property type="entry name" value="WSD"/>
    <property type="match status" value="1"/>
</dbReference>
<dbReference type="EMBL" id="CAXHTB010000023">
    <property type="protein sequence ID" value="CAL0330880.1"/>
    <property type="molecule type" value="Genomic_DNA"/>
</dbReference>
<sequence>MGNDTQCKVAGIESLGCRYSGEGGVLKVVKNALLQELLSAYFLVMHLTRKWIPLLLSQFDDFVSHDKSFIRKLKTQPSNEFEMKELGAAKKILGMKIHKDRQAVDSLMYAMVCTRPDLAYDVSMEQLLTQDYASNDVFRDFDFLPSGPKNYVPYCPENQGPTKRKKVSKNAIVSHPDCNMEVPVKKHGRGKGLMTVWRAANPDAGDLPIGYSLSDQEVRLTSNSILQKPLSDNKRSRKTVTTNGMLKNKIQNKRNKLQDKRNLAIQRRVGESNQYVSQIQLLKEKCDLALDSAISTEVVDRISMLIDDEELELRELQAGNDLLMCSDHLATSGMLGCSLCKDVLVKFPPDTVKMKKPICLQPWDSSPEIVKKLFKVFHFLYTYAIVVDTCPFTLDEFVQAFHDKDSMLLGKIHVALLTVLLSDIEVELTNGFSPHLNKSCNFLALLHSVESQECSLNFWRRSLNPLSWIEILRQVLVASGFGSKQGALRRETLSKELNLLVNYGLRPATLKGELFKILLEHGNDGCKVSKLAKSMPIAELDLVSTTEELESLICSTLSSDVTLFEKISSSAYRLRMSTVTKDSDECESDMDDSGSVDDELNDSDSCSSGDDFASDSRISNIRKLRRGKNNMLKVYTEIDESHPGEVWLLGLMDSEYSDLNIEEKLNALVALTDLLSSGSSIRMKDPMKVTADCNSSIPLCGSGAKIKRSVVKKRGPFWNQTAQMQYVKEAHSIFHPSPVDSSSLNSNVNNHEGSFEKGIDSSGSHPIQSVFLGSDRRYNRYWLFLGPCNADDPGHRRVYFESSEDGHWEVIDTAEALCALVSVLDDRGKREAFLIESLERRQEPLCRSMSRIKVNCTGMRCMSRSDQSEQDMVTEDSYSPISDVDNLNLTETAQDSLPSAGAVVIAAGKKGEEQEQKWLRIQEYDSWIWSSFYLDLNVVKYGRRSYLDSLARCKSCHDLYWRDERHCKICHMTFELDFDLEERYAVHIATCREKEDNNIFPNHKVLSSQIQSLKAAIYAIESVMPEDALVGAWRKSAHKLWVKRLRRTSTLAELMQVLADFVGAINKDWLFQCHFPDGVVEEIIACFASMPQTSSALALWLVKLDVIIAPYLDRVHPQKKQGISKHGAC</sequence>
<gene>
    <name evidence="5" type="ORF">LLUT_LOCUS31940</name>
</gene>
<evidence type="ECO:0000256" key="3">
    <source>
        <dbReference type="SAM" id="MobiDB-lite"/>
    </source>
</evidence>
<evidence type="ECO:0000259" key="4">
    <source>
        <dbReference type="PROSITE" id="PS50827"/>
    </source>
</evidence>